<organism evidence="2 3">
    <name type="scientific">Basidiobolus ranarum</name>
    <dbReference type="NCBI Taxonomy" id="34480"/>
    <lineage>
        <taxon>Eukaryota</taxon>
        <taxon>Fungi</taxon>
        <taxon>Fungi incertae sedis</taxon>
        <taxon>Zoopagomycota</taxon>
        <taxon>Entomophthoromycotina</taxon>
        <taxon>Basidiobolomycetes</taxon>
        <taxon>Basidiobolales</taxon>
        <taxon>Basidiobolaceae</taxon>
        <taxon>Basidiobolus</taxon>
    </lineage>
</organism>
<evidence type="ECO:0000256" key="1">
    <source>
        <dbReference type="SAM" id="MobiDB-lite"/>
    </source>
</evidence>
<feature type="region of interest" description="Disordered" evidence="1">
    <location>
        <begin position="259"/>
        <end position="281"/>
    </location>
</feature>
<sequence>MTEVQLNNIVEANEDESDGSTAIEFKSREPQKTPMKIFSAFDENYITDTPYSSIRKPKSHSRIRPTTIHFSQNTNQMSADSPSAITSYEESRGRFIDSNSHRNHEARNSPAVNSQTLVALDITPKMDEITARVEKRKVVKSAFPSTLVGNFDNQDASAKHKSMSSNAAKKVMDWFRKKSLGSQHGATYQHNSLPISGHRGSISMFQESTLRMHRGAIDQNAVTSRAPIEIFHNIKQTLSAIGIEVKKETDMKLKCTRRKRKVRSGSVTTIKSTTSHMSTDTQTTANTATTNMTGHTNITNCSNAISPTPGYNSASHSARRRTVSAFSRLLKLGMHQEGCDYSNEYPTPSVSTFGTPHIQPEPICVNMHSCLSLYFGSSASL</sequence>
<proteinExistence type="predicted"/>
<evidence type="ECO:0000313" key="3">
    <source>
        <dbReference type="Proteomes" id="UP001479436"/>
    </source>
</evidence>
<gene>
    <name evidence="2" type="ORF">K7432_018384</name>
</gene>
<reference evidence="2 3" key="1">
    <citation type="submission" date="2023-04" db="EMBL/GenBank/DDBJ databases">
        <title>Genome of Basidiobolus ranarum AG-B5.</title>
        <authorList>
            <person name="Stajich J.E."/>
            <person name="Carter-House D."/>
            <person name="Gryganskyi A."/>
        </authorList>
    </citation>
    <scope>NUCLEOTIDE SEQUENCE [LARGE SCALE GENOMIC DNA]</scope>
    <source>
        <strain evidence="2 3">AG-B5</strain>
    </source>
</reference>
<dbReference type="EMBL" id="JASJQH010005857">
    <property type="protein sequence ID" value="KAK9739391.1"/>
    <property type="molecule type" value="Genomic_DNA"/>
</dbReference>
<dbReference type="Proteomes" id="UP001479436">
    <property type="component" value="Unassembled WGS sequence"/>
</dbReference>
<comment type="caution">
    <text evidence="2">The sequence shown here is derived from an EMBL/GenBank/DDBJ whole genome shotgun (WGS) entry which is preliminary data.</text>
</comment>
<protein>
    <submittedName>
        <fullName evidence="2">Uncharacterized protein</fullName>
    </submittedName>
</protein>
<feature type="compositionally biased region" description="Polar residues" evidence="1">
    <location>
        <begin position="1"/>
        <end position="10"/>
    </location>
</feature>
<keyword evidence="3" id="KW-1185">Reference proteome</keyword>
<accession>A0ABR2WC96</accession>
<feature type="region of interest" description="Disordered" evidence="1">
    <location>
        <begin position="1"/>
        <end position="21"/>
    </location>
</feature>
<name>A0ABR2WC96_9FUNG</name>
<evidence type="ECO:0000313" key="2">
    <source>
        <dbReference type="EMBL" id="KAK9739391.1"/>
    </source>
</evidence>
<feature type="compositionally biased region" description="Low complexity" evidence="1">
    <location>
        <begin position="272"/>
        <end position="281"/>
    </location>
</feature>